<gene>
    <name evidence="1" type="ORF">UFOPK2366_01179</name>
</gene>
<protein>
    <submittedName>
        <fullName evidence="1">Unannotated protein</fullName>
    </submittedName>
</protein>
<proteinExistence type="predicted"/>
<reference evidence="1" key="1">
    <citation type="submission" date="2020-05" db="EMBL/GenBank/DDBJ databases">
        <authorList>
            <person name="Chiriac C."/>
            <person name="Salcher M."/>
            <person name="Ghai R."/>
            <person name="Kavagutti S V."/>
        </authorList>
    </citation>
    <scope>NUCLEOTIDE SEQUENCE</scope>
</reference>
<dbReference type="AlphaFoldDB" id="A0A6J6PQT0"/>
<sequence length="76" mass="8001">MGSQSSMFVLFTVAARSPARCAAETWSRIKASNGDTTNVGPAPTERNAEVAAQYTADFPQPVACTTSTRAAGWMMA</sequence>
<organism evidence="1">
    <name type="scientific">freshwater metagenome</name>
    <dbReference type="NCBI Taxonomy" id="449393"/>
    <lineage>
        <taxon>unclassified sequences</taxon>
        <taxon>metagenomes</taxon>
        <taxon>ecological metagenomes</taxon>
    </lineage>
</organism>
<accession>A0A6J6PQT0</accession>
<evidence type="ECO:0000313" key="1">
    <source>
        <dbReference type="EMBL" id="CAB4699195.1"/>
    </source>
</evidence>
<dbReference type="EMBL" id="CAEZXM010000219">
    <property type="protein sequence ID" value="CAB4699195.1"/>
    <property type="molecule type" value="Genomic_DNA"/>
</dbReference>
<name>A0A6J6PQT0_9ZZZZ</name>